<evidence type="ECO:0000256" key="3">
    <source>
        <dbReference type="ARBA" id="ARBA00022553"/>
    </source>
</evidence>
<gene>
    <name evidence="9" type="ORF">PAECIP111892_05103</name>
</gene>
<evidence type="ECO:0000313" key="9">
    <source>
        <dbReference type="EMBL" id="CAH1222090.1"/>
    </source>
</evidence>
<dbReference type="Proteomes" id="UP000838324">
    <property type="component" value="Unassembled WGS sequence"/>
</dbReference>
<proteinExistence type="predicted"/>
<evidence type="ECO:0000256" key="6">
    <source>
        <dbReference type="ARBA" id="ARBA00023136"/>
    </source>
</evidence>
<evidence type="ECO:0000259" key="8">
    <source>
        <dbReference type="PROSITE" id="PS50885"/>
    </source>
</evidence>
<feature type="domain" description="HAMP" evidence="8">
    <location>
        <begin position="336"/>
        <end position="388"/>
    </location>
</feature>
<dbReference type="EMBL" id="CAKMMG010000011">
    <property type="protein sequence ID" value="CAH1222090.1"/>
    <property type="molecule type" value="Genomic_DNA"/>
</dbReference>
<dbReference type="InterPro" id="IPR050640">
    <property type="entry name" value="Bact_2-comp_sensor_kinase"/>
</dbReference>
<dbReference type="Pfam" id="PF06580">
    <property type="entry name" value="His_kinase"/>
    <property type="match status" value="1"/>
</dbReference>
<dbReference type="InterPro" id="IPR036890">
    <property type="entry name" value="HATPase_C_sf"/>
</dbReference>
<evidence type="ECO:0000256" key="7">
    <source>
        <dbReference type="SAM" id="Phobius"/>
    </source>
</evidence>
<keyword evidence="5" id="KW-0418">Kinase</keyword>
<dbReference type="Gene3D" id="6.10.340.10">
    <property type="match status" value="1"/>
</dbReference>
<feature type="transmembrane region" description="Helical" evidence="7">
    <location>
        <begin position="314"/>
        <end position="337"/>
    </location>
</feature>
<dbReference type="InterPro" id="IPR003660">
    <property type="entry name" value="HAMP_dom"/>
</dbReference>
<evidence type="ECO:0000256" key="1">
    <source>
        <dbReference type="ARBA" id="ARBA00004651"/>
    </source>
</evidence>
<dbReference type="SUPFAM" id="SSF55874">
    <property type="entry name" value="ATPase domain of HSP90 chaperone/DNA topoisomerase II/histidine kinase"/>
    <property type="match status" value="1"/>
</dbReference>
<dbReference type="InterPro" id="IPR010559">
    <property type="entry name" value="Sig_transdc_His_kin_internal"/>
</dbReference>
<keyword evidence="10" id="KW-1185">Reference proteome</keyword>
<dbReference type="PANTHER" id="PTHR34220:SF7">
    <property type="entry name" value="SENSOR HISTIDINE KINASE YPDA"/>
    <property type="match status" value="1"/>
</dbReference>
<reference evidence="9" key="1">
    <citation type="submission" date="2022-01" db="EMBL/GenBank/DDBJ databases">
        <authorList>
            <person name="Criscuolo A."/>
        </authorList>
    </citation>
    <scope>NUCLEOTIDE SEQUENCE</scope>
    <source>
        <strain evidence="9">CIP111892</strain>
    </source>
</reference>
<comment type="caution">
    <text evidence="9">The sequence shown here is derived from an EMBL/GenBank/DDBJ whole genome shotgun (WGS) entry which is preliminary data.</text>
</comment>
<accession>A0ABN8GYA8</accession>
<dbReference type="SMART" id="SM00304">
    <property type="entry name" value="HAMP"/>
    <property type="match status" value="1"/>
</dbReference>
<keyword evidence="7" id="KW-1133">Transmembrane helix</keyword>
<dbReference type="InterPro" id="IPR003594">
    <property type="entry name" value="HATPase_dom"/>
</dbReference>
<dbReference type="PROSITE" id="PS50885">
    <property type="entry name" value="HAMP"/>
    <property type="match status" value="1"/>
</dbReference>
<keyword evidence="7" id="KW-0812">Transmembrane</keyword>
<dbReference type="PANTHER" id="PTHR34220">
    <property type="entry name" value="SENSOR HISTIDINE KINASE YPDA"/>
    <property type="match status" value="1"/>
</dbReference>
<protein>
    <recommendedName>
        <fullName evidence="8">HAMP domain-containing protein</fullName>
    </recommendedName>
</protein>
<dbReference type="Gene3D" id="3.30.565.10">
    <property type="entry name" value="Histidine kinase-like ATPase, C-terminal domain"/>
    <property type="match status" value="1"/>
</dbReference>
<keyword evidence="2" id="KW-1003">Cell membrane</keyword>
<evidence type="ECO:0000256" key="4">
    <source>
        <dbReference type="ARBA" id="ARBA00022679"/>
    </source>
</evidence>
<feature type="transmembrane region" description="Helical" evidence="7">
    <location>
        <begin position="31"/>
        <end position="54"/>
    </location>
</feature>
<keyword evidence="6 7" id="KW-0472">Membrane</keyword>
<evidence type="ECO:0000313" key="10">
    <source>
        <dbReference type="Proteomes" id="UP000838324"/>
    </source>
</evidence>
<keyword evidence="4" id="KW-0808">Transferase</keyword>
<name>A0ABN8GYA8_9BACL</name>
<dbReference type="SUPFAM" id="SSF158472">
    <property type="entry name" value="HAMP domain-like"/>
    <property type="match status" value="1"/>
</dbReference>
<keyword evidence="3" id="KW-0597">Phosphoprotein</keyword>
<dbReference type="Pfam" id="PF02518">
    <property type="entry name" value="HATPase_c"/>
    <property type="match status" value="1"/>
</dbReference>
<evidence type="ECO:0000256" key="5">
    <source>
        <dbReference type="ARBA" id="ARBA00022777"/>
    </source>
</evidence>
<comment type="subcellular location">
    <subcellularLocation>
        <location evidence="1">Cell membrane</location>
        <topology evidence="1">Multi-pass membrane protein</topology>
    </subcellularLocation>
</comment>
<organism evidence="9 10">
    <name type="scientific">Paenibacillus auburnensis</name>
    <dbReference type="NCBI Taxonomy" id="2905649"/>
    <lineage>
        <taxon>Bacteria</taxon>
        <taxon>Bacillati</taxon>
        <taxon>Bacillota</taxon>
        <taxon>Bacilli</taxon>
        <taxon>Bacillales</taxon>
        <taxon>Paenibacillaceae</taxon>
        <taxon>Paenibacillus</taxon>
    </lineage>
</organism>
<sequence>MTFFGRMIWDGGIEIKQLISMINNMKLKYKLMLFYVVVVMIPVLIIGIILISYFRNAALDRAIDQATNNVEKIKSQMSAKLRVPTDISNLLFFDDNLETLVNRQYPNILELTKAYMDYTDFQDYILQYREIANIRFFIDNPTLVNNLSITPLTPEKESSFWYKKVMETKGIYWLYIDDKEGFIGTTKGSINKLSLLRQVAYPEYNKIGIIMVQVNQDELNNMLSQEPFETIITDEQGYIVAAKNPKLVGTTLDSFDIEVDLEHHSGNVIQTKVKGADSYVIVDEITPALSISKLKIISVFETKSILSDANKVSILGLLIISGVLLVALVMVYTISLLTTNRLLRLSRQLNQVALGNLNVVSRIDGTDEIGQLSRQFNYMVSSINQLISQVIESNEKNSRLEIAQREIKLKMMASQIHPHFLFNALESIRMNAHLKGEKEIANIVRLLGKLMRKNLEVGRERAPLKEEIEMIRSYLEIQKFRYEERLMYEIDFDTKASEILIPPLIIQPLVENSVVHGLENKEGPVHVKVSVKLIDNEIQVYVIDDGAGMSEQRLSELRGVIAQAEEEQRSRIGMRNVHQRLVLYYGEQHGLKITSEEGKGTEIAFSIPHDSDYKQ</sequence>
<evidence type="ECO:0000256" key="2">
    <source>
        <dbReference type="ARBA" id="ARBA00022475"/>
    </source>
</evidence>
<dbReference type="CDD" id="cd06225">
    <property type="entry name" value="HAMP"/>
    <property type="match status" value="1"/>
</dbReference>
<dbReference type="Pfam" id="PF00672">
    <property type="entry name" value="HAMP"/>
    <property type="match status" value="1"/>
</dbReference>